<feature type="compositionally biased region" description="Basic and acidic residues" evidence="1">
    <location>
        <begin position="46"/>
        <end position="58"/>
    </location>
</feature>
<evidence type="ECO:0000313" key="3">
    <source>
        <dbReference type="Proteomes" id="UP000799779"/>
    </source>
</evidence>
<evidence type="ECO:0000256" key="1">
    <source>
        <dbReference type="SAM" id="MobiDB-lite"/>
    </source>
</evidence>
<evidence type="ECO:0000313" key="2">
    <source>
        <dbReference type="EMBL" id="KAF1996021.1"/>
    </source>
</evidence>
<name>A0A6A5W7F0_9PLEO</name>
<accession>A0A6A5W7F0</accession>
<dbReference type="EMBL" id="ML977630">
    <property type="protein sequence ID" value="KAF1996021.1"/>
    <property type="molecule type" value="Genomic_DNA"/>
</dbReference>
<feature type="compositionally biased region" description="Basic and acidic residues" evidence="1">
    <location>
        <begin position="130"/>
        <end position="144"/>
    </location>
</feature>
<feature type="region of interest" description="Disordered" evidence="1">
    <location>
        <begin position="126"/>
        <end position="154"/>
    </location>
</feature>
<gene>
    <name evidence="2" type="ORF">P154DRAFT_538313</name>
</gene>
<proteinExistence type="predicted"/>
<keyword evidence="3" id="KW-1185">Reference proteome</keyword>
<dbReference type="Proteomes" id="UP000799779">
    <property type="component" value="Unassembled WGS sequence"/>
</dbReference>
<reference evidence="2" key="1">
    <citation type="journal article" date="2020" name="Stud. Mycol.">
        <title>101 Dothideomycetes genomes: a test case for predicting lifestyles and emergence of pathogens.</title>
        <authorList>
            <person name="Haridas S."/>
            <person name="Albert R."/>
            <person name="Binder M."/>
            <person name="Bloem J."/>
            <person name="Labutti K."/>
            <person name="Salamov A."/>
            <person name="Andreopoulos B."/>
            <person name="Baker S."/>
            <person name="Barry K."/>
            <person name="Bills G."/>
            <person name="Bluhm B."/>
            <person name="Cannon C."/>
            <person name="Castanera R."/>
            <person name="Culley D."/>
            <person name="Daum C."/>
            <person name="Ezra D."/>
            <person name="Gonzalez J."/>
            <person name="Henrissat B."/>
            <person name="Kuo A."/>
            <person name="Liang C."/>
            <person name="Lipzen A."/>
            <person name="Lutzoni F."/>
            <person name="Magnuson J."/>
            <person name="Mondo S."/>
            <person name="Nolan M."/>
            <person name="Ohm R."/>
            <person name="Pangilinan J."/>
            <person name="Park H.-J."/>
            <person name="Ramirez L."/>
            <person name="Alfaro M."/>
            <person name="Sun H."/>
            <person name="Tritt A."/>
            <person name="Yoshinaga Y."/>
            <person name="Zwiers L.-H."/>
            <person name="Turgeon B."/>
            <person name="Goodwin S."/>
            <person name="Spatafora J."/>
            <person name="Crous P."/>
            <person name="Grigoriev I."/>
        </authorList>
    </citation>
    <scope>NUCLEOTIDE SEQUENCE</scope>
    <source>
        <strain evidence="2">CBS 123094</strain>
    </source>
</reference>
<feature type="region of interest" description="Disordered" evidence="1">
    <location>
        <begin position="1"/>
        <end position="62"/>
    </location>
</feature>
<dbReference type="AlphaFoldDB" id="A0A6A5W7F0"/>
<sequence length="241" mass="26973">MPSPLTPLSPGKATSQMPSYLGPLGPAKAADKMPFSLTPLTATKPSIEKIKPDPKVESEQTPMVKNPLFFALREPNTSAIDQEADLLKAFRKSTFDDPFTARMKRANPLKMDDGSDSEMEDLDICAPRALDSDSEKQVQGREEFPESATKPNPNMMQAIRALSGIAAKREAGADRKFLESRKKLERQAKANGVSVSQQERGQAYKKRRKDMAKRRKQRKRLTREARIQEIELAGSKNNIFR</sequence>
<organism evidence="2 3">
    <name type="scientific">Amniculicola lignicola CBS 123094</name>
    <dbReference type="NCBI Taxonomy" id="1392246"/>
    <lineage>
        <taxon>Eukaryota</taxon>
        <taxon>Fungi</taxon>
        <taxon>Dikarya</taxon>
        <taxon>Ascomycota</taxon>
        <taxon>Pezizomycotina</taxon>
        <taxon>Dothideomycetes</taxon>
        <taxon>Pleosporomycetidae</taxon>
        <taxon>Pleosporales</taxon>
        <taxon>Amniculicolaceae</taxon>
        <taxon>Amniculicola</taxon>
    </lineage>
</organism>
<feature type="compositionally biased region" description="Basic residues" evidence="1">
    <location>
        <begin position="203"/>
        <end position="221"/>
    </location>
</feature>
<protein>
    <submittedName>
        <fullName evidence="2">Uncharacterized protein</fullName>
    </submittedName>
</protein>
<feature type="region of interest" description="Disordered" evidence="1">
    <location>
        <begin position="185"/>
        <end position="222"/>
    </location>
</feature>